<organism evidence="1">
    <name type="scientific">marine sediment metagenome</name>
    <dbReference type="NCBI Taxonomy" id="412755"/>
    <lineage>
        <taxon>unclassified sequences</taxon>
        <taxon>metagenomes</taxon>
        <taxon>ecological metagenomes</taxon>
    </lineage>
</organism>
<comment type="caution">
    <text evidence="1">The sequence shown here is derived from an EMBL/GenBank/DDBJ whole genome shotgun (WGS) entry which is preliminary data.</text>
</comment>
<dbReference type="EMBL" id="LAZR01000964">
    <property type="protein sequence ID" value="KKN53581.1"/>
    <property type="molecule type" value="Genomic_DNA"/>
</dbReference>
<accession>A0A0F9TWN9</accession>
<evidence type="ECO:0000313" key="1">
    <source>
        <dbReference type="EMBL" id="KKN53581.1"/>
    </source>
</evidence>
<gene>
    <name evidence="1" type="ORF">LCGC14_0600770</name>
</gene>
<protein>
    <submittedName>
        <fullName evidence="1">Uncharacterized protein</fullName>
    </submittedName>
</protein>
<sequence length="83" mass="9055">MSAGCYRYILGQSSTISLYILSNRCPRREIIGRDIYLSCPCANQKSCHTYFGLCGAGSACQPQLDIKAALGGDHDSTPRPQVR</sequence>
<proteinExistence type="predicted"/>
<name>A0A0F9TWN9_9ZZZZ</name>
<dbReference type="AlphaFoldDB" id="A0A0F9TWN9"/>
<reference evidence="1" key="1">
    <citation type="journal article" date="2015" name="Nature">
        <title>Complex archaea that bridge the gap between prokaryotes and eukaryotes.</title>
        <authorList>
            <person name="Spang A."/>
            <person name="Saw J.H."/>
            <person name="Jorgensen S.L."/>
            <person name="Zaremba-Niedzwiedzka K."/>
            <person name="Martijn J."/>
            <person name="Lind A.E."/>
            <person name="van Eijk R."/>
            <person name="Schleper C."/>
            <person name="Guy L."/>
            <person name="Ettema T.J."/>
        </authorList>
    </citation>
    <scope>NUCLEOTIDE SEQUENCE</scope>
</reference>